<gene>
    <name evidence="1" type="ORF">Tco_0627084</name>
</gene>
<comment type="caution">
    <text evidence="1">The sequence shown here is derived from an EMBL/GenBank/DDBJ whole genome shotgun (WGS) entry which is preliminary data.</text>
</comment>
<protein>
    <recommendedName>
        <fullName evidence="3">Reverse transcriptase zinc-binding domain-containing protein</fullName>
    </recommendedName>
</protein>
<dbReference type="Proteomes" id="UP001151760">
    <property type="component" value="Unassembled WGS sequence"/>
</dbReference>
<sequence length="230" mass="26620">MGFGFRILWGRRVKHRVSKGKKPGFARDRWRWMLSEDGDFKVKELSRLIEDKILQVENDAQETLWNKLVPKKVNVFIWRALKGLAMSVWLKIFNWWKMGTISVFTIGELFSRNGDVNIPTSLASVWQARVSAVVRLLMDIGDLILAVQRSFVSVQFGSMLQNVLQLVIYVVWVRHGAVAFNGSVRWNPTCGLDRRSMVVVKIILDNFTRFFAKKFEEAEDVIIEAENVMI</sequence>
<reference evidence="1" key="2">
    <citation type="submission" date="2022-01" db="EMBL/GenBank/DDBJ databases">
        <authorList>
            <person name="Yamashiro T."/>
            <person name="Shiraishi A."/>
            <person name="Satake H."/>
            <person name="Nakayama K."/>
        </authorList>
    </citation>
    <scope>NUCLEOTIDE SEQUENCE</scope>
</reference>
<dbReference type="EMBL" id="BQNB010008746">
    <property type="protein sequence ID" value="GJS53722.1"/>
    <property type="molecule type" value="Genomic_DNA"/>
</dbReference>
<evidence type="ECO:0000313" key="2">
    <source>
        <dbReference type="Proteomes" id="UP001151760"/>
    </source>
</evidence>
<organism evidence="1 2">
    <name type="scientific">Tanacetum coccineum</name>
    <dbReference type="NCBI Taxonomy" id="301880"/>
    <lineage>
        <taxon>Eukaryota</taxon>
        <taxon>Viridiplantae</taxon>
        <taxon>Streptophyta</taxon>
        <taxon>Embryophyta</taxon>
        <taxon>Tracheophyta</taxon>
        <taxon>Spermatophyta</taxon>
        <taxon>Magnoliopsida</taxon>
        <taxon>eudicotyledons</taxon>
        <taxon>Gunneridae</taxon>
        <taxon>Pentapetalae</taxon>
        <taxon>asterids</taxon>
        <taxon>campanulids</taxon>
        <taxon>Asterales</taxon>
        <taxon>Asteraceae</taxon>
        <taxon>Asteroideae</taxon>
        <taxon>Anthemideae</taxon>
        <taxon>Anthemidinae</taxon>
        <taxon>Tanacetum</taxon>
    </lineage>
</organism>
<proteinExistence type="predicted"/>
<keyword evidence="2" id="KW-1185">Reference proteome</keyword>
<name>A0ABQ4WLI2_9ASTR</name>
<evidence type="ECO:0000313" key="1">
    <source>
        <dbReference type="EMBL" id="GJS53722.1"/>
    </source>
</evidence>
<evidence type="ECO:0008006" key="3">
    <source>
        <dbReference type="Google" id="ProtNLM"/>
    </source>
</evidence>
<reference evidence="1" key="1">
    <citation type="journal article" date="2022" name="Int. J. Mol. Sci.">
        <title>Draft Genome of Tanacetum Coccineum: Genomic Comparison of Closely Related Tanacetum-Family Plants.</title>
        <authorList>
            <person name="Yamashiro T."/>
            <person name="Shiraishi A."/>
            <person name="Nakayama K."/>
            <person name="Satake H."/>
        </authorList>
    </citation>
    <scope>NUCLEOTIDE SEQUENCE</scope>
</reference>
<accession>A0ABQ4WLI2</accession>